<keyword evidence="3" id="KW-0804">Transcription</keyword>
<proteinExistence type="predicted"/>
<dbReference type="Pfam" id="PF00196">
    <property type="entry name" value="GerE"/>
    <property type="match status" value="1"/>
</dbReference>
<evidence type="ECO:0000313" key="7">
    <source>
        <dbReference type="Proteomes" id="UP000295334"/>
    </source>
</evidence>
<accession>A0A4R1BN88</accession>
<dbReference type="InterPro" id="IPR036388">
    <property type="entry name" value="WH-like_DNA-bd_sf"/>
</dbReference>
<comment type="caution">
    <text evidence="6">The sequence shown here is derived from an EMBL/GenBank/DDBJ whole genome shotgun (WGS) entry which is preliminary data.</text>
</comment>
<dbReference type="EMBL" id="SJZI01000003">
    <property type="protein sequence ID" value="TCJ18818.1"/>
    <property type="molecule type" value="Genomic_DNA"/>
</dbReference>
<dbReference type="CDD" id="cd06170">
    <property type="entry name" value="LuxR_C_like"/>
    <property type="match status" value="1"/>
</dbReference>
<evidence type="ECO:0000256" key="1">
    <source>
        <dbReference type="ARBA" id="ARBA00023015"/>
    </source>
</evidence>
<dbReference type="CDD" id="cd00130">
    <property type="entry name" value="PAS"/>
    <property type="match status" value="1"/>
</dbReference>
<dbReference type="InterPro" id="IPR000792">
    <property type="entry name" value="Tscrpt_reg_LuxR_C"/>
</dbReference>
<name>A0A4R1BN88_9BACT</name>
<dbReference type="InterPro" id="IPR016032">
    <property type="entry name" value="Sig_transdc_resp-reg_C-effctor"/>
</dbReference>
<dbReference type="PROSITE" id="PS50113">
    <property type="entry name" value="PAC"/>
    <property type="match status" value="1"/>
</dbReference>
<feature type="domain" description="PAC" evidence="5">
    <location>
        <begin position="115"/>
        <end position="168"/>
    </location>
</feature>
<keyword evidence="1" id="KW-0805">Transcription regulation</keyword>
<evidence type="ECO:0000256" key="2">
    <source>
        <dbReference type="ARBA" id="ARBA00023125"/>
    </source>
</evidence>
<dbReference type="Proteomes" id="UP000295334">
    <property type="component" value="Unassembled WGS sequence"/>
</dbReference>
<dbReference type="InterPro" id="IPR000014">
    <property type="entry name" value="PAS"/>
</dbReference>
<keyword evidence="2" id="KW-0238">DNA-binding</keyword>
<evidence type="ECO:0000259" key="4">
    <source>
        <dbReference type="PROSITE" id="PS50043"/>
    </source>
</evidence>
<dbReference type="Gene3D" id="1.10.10.10">
    <property type="entry name" value="Winged helix-like DNA-binding domain superfamily/Winged helix DNA-binding domain"/>
    <property type="match status" value="1"/>
</dbReference>
<feature type="domain" description="HTH luxR-type" evidence="4">
    <location>
        <begin position="190"/>
        <end position="252"/>
    </location>
</feature>
<sequence length="254" mass="28926">MYVPIYREAARIWKQLAGDAPEAAPVPENELSKKLQAFFQVGDYYYFLFNSITASFDYLSEEITAVLGYEINQIDVPFLLSVMHPHDQPHFLNFVVKTGEFFKSLPIEKIPHYKTRYDVRLRRNDGQYIRVLHQSVVLRSDNQGNILQTLAVHTDITHIKETGMLVLSFIGLNGEPSYIDVDVTRVFPLANDNLSRREKEILALLIEGLRSSDIAERLAISEATVHTHRKNMLRKAGVANSSQLIAKAIREGLV</sequence>
<organism evidence="6 7">
    <name type="scientific">Flaviaesturariibacter flavus</name>
    <dbReference type="NCBI Taxonomy" id="2502780"/>
    <lineage>
        <taxon>Bacteria</taxon>
        <taxon>Pseudomonadati</taxon>
        <taxon>Bacteroidota</taxon>
        <taxon>Chitinophagia</taxon>
        <taxon>Chitinophagales</taxon>
        <taxon>Chitinophagaceae</taxon>
        <taxon>Flaviaestuariibacter</taxon>
    </lineage>
</organism>
<dbReference type="Gene3D" id="3.30.450.20">
    <property type="entry name" value="PAS domain"/>
    <property type="match status" value="1"/>
</dbReference>
<dbReference type="GO" id="GO:0006355">
    <property type="term" value="P:regulation of DNA-templated transcription"/>
    <property type="evidence" value="ECO:0007669"/>
    <property type="project" value="InterPro"/>
</dbReference>
<dbReference type="InterPro" id="IPR001610">
    <property type="entry name" value="PAC"/>
</dbReference>
<dbReference type="PANTHER" id="PTHR44688:SF16">
    <property type="entry name" value="DNA-BINDING TRANSCRIPTIONAL ACTIVATOR DEVR_DOSR"/>
    <property type="match status" value="1"/>
</dbReference>
<dbReference type="PROSITE" id="PS50043">
    <property type="entry name" value="HTH_LUXR_2"/>
    <property type="match status" value="1"/>
</dbReference>
<dbReference type="OrthoDB" id="965844at2"/>
<evidence type="ECO:0000259" key="5">
    <source>
        <dbReference type="PROSITE" id="PS50113"/>
    </source>
</evidence>
<dbReference type="SMART" id="SM00086">
    <property type="entry name" value="PAC"/>
    <property type="match status" value="1"/>
</dbReference>
<dbReference type="PRINTS" id="PR00038">
    <property type="entry name" value="HTHLUXR"/>
</dbReference>
<dbReference type="AlphaFoldDB" id="A0A4R1BN88"/>
<protein>
    <recommendedName>
        <fullName evidence="8">HTH luxR-type domain-containing protein</fullName>
    </recommendedName>
</protein>
<evidence type="ECO:0008006" key="8">
    <source>
        <dbReference type="Google" id="ProtNLM"/>
    </source>
</evidence>
<dbReference type="SUPFAM" id="SSF55785">
    <property type="entry name" value="PYP-like sensor domain (PAS domain)"/>
    <property type="match status" value="1"/>
</dbReference>
<dbReference type="RefSeq" id="WP_131446857.1">
    <property type="nucleotide sequence ID" value="NZ_SJZI01000003.1"/>
</dbReference>
<dbReference type="PANTHER" id="PTHR44688">
    <property type="entry name" value="DNA-BINDING TRANSCRIPTIONAL ACTIVATOR DEVR_DOSR"/>
    <property type="match status" value="1"/>
</dbReference>
<dbReference type="InterPro" id="IPR035965">
    <property type="entry name" value="PAS-like_dom_sf"/>
</dbReference>
<dbReference type="SUPFAM" id="SSF46894">
    <property type="entry name" value="C-terminal effector domain of the bipartite response regulators"/>
    <property type="match status" value="1"/>
</dbReference>
<dbReference type="SMART" id="SM00421">
    <property type="entry name" value="HTH_LUXR"/>
    <property type="match status" value="1"/>
</dbReference>
<dbReference type="GO" id="GO:0003677">
    <property type="term" value="F:DNA binding"/>
    <property type="evidence" value="ECO:0007669"/>
    <property type="project" value="UniProtKB-KW"/>
</dbReference>
<evidence type="ECO:0000256" key="3">
    <source>
        <dbReference type="ARBA" id="ARBA00023163"/>
    </source>
</evidence>
<dbReference type="InterPro" id="IPR000700">
    <property type="entry name" value="PAS-assoc_C"/>
</dbReference>
<reference evidence="6 7" key="1">
    <citation type="submission" date="2019-03" db="EMBL/GenBank/DDBJ databases">
        <authorList>
            <person name="Kim M.K.M."/>
        </authorList>
    </citation>
    <scope>NUCLEOTIDE SEQUENCE [LARGE SCALE GENOMIC DNA]</scope>
    <source>
        <strain evidence="6 7">17J68-12</strain>
    </source>
</reference>
<evidence type="ECO:0000313" key="6">
    <source>
        <dbReference type="EMBL" id="TCJ18818.1"/>
    </source>
</evidence>
<keyword evidence="7" id="KW-1185">Reference proteome</keyword>
<dbReference type="PROSITE" id="PS00622">
    <property type="entry name" value="HTH_LUXR_1"/>
    <property type="match status" value="1"/>
</dbReference>
<gene>
    <name evidence="6" type="ORF">EPD60_03390</name>
</gene>